<dbReference type="EMBL" id="CADCTQ010000311">
    <property type="protein sequence ID" value="CAA9280597.1"/>
    <property type="molecule type" value="Genomic_DNA"/>
</dbReference>
<feature type="domain" description="RNA polymerase sigma-70 region 2" evidence="7">
    <location>
        <begin position="28"/>
        <end position="94"/>
    </location>
</feature>
<proteinExistence type="inferred from homology"/>
<dbReference type="InterPro" id="IPR000838">
    <property type="entry name" value="RNA_pol_sigma70_ECF_CS"/>
</dbReference>
<dbReference type="SUPFAM" id="SSF88659">
    <property type="entry name" value="Sigma3 and sigma4 domains of RNA polymerase sigma factors"/>
    <property type="match status" value="1"/>
</dbReference>
<evidence type="ECO:0000256" key="4">
    <source>
        <dbReference type="ARBA" id="ARBA00023125"/>
    </source>
</evidence>
<keyword evidence="3 6" id="KW-0731">Sigma factor</keyword>
<reference evidence="9" key="1">
    <citation type="submission" date="2020-02" db="EMBL/GenBank/DDBJ databases">
        <authorList>
            <person name="Meier V. D."/>
        </authorList>
    </citation>
    <scope>NUCLEOTIDE SEQUENCE</scope>
    <source>
        <strain evidence="9">AVDCRST_MAG56</strain>
    </source>
</reference>
<evidence type="ECO:0000259" key="7">
    <source>
        <dbReference type="Pfam" id="PF04542"/>
    </source>
</evidence>
<gene>
    <name evidence="9" type="ORF">AVDCRST_MAG56-3837</name>
</gene>
<dbReference type="GO" id="GO:0003677">
    <property type="term" value="F:DNA binding"/>
    <property type="evidence" value="ECO:0007669"/>
    <property type="project" value="UniProtKB-KW"/>
</dbReference>
<dbReference type="CDD" id="cd06171">
    <property type="entry name" value="Sigma70_r4"/>
    <property type="match status" value="1"/>
</dbReference>
<dbReference type="PANTHER" id="PTHR43133:SF46">
    <property type="entry name" value="RNA POLYMERASE SIGMA-70 FACTOR ECF SUBFAMILY"/>
    <property type="match status" value="1"/>
</dbReference>
<feature type="domain" description="RNA polymerase sigma factor 70 region 4 type 2" evidence="8">
    <location>
        <begin position="125"/>
        <end position="174"/>
    </location>
</feature>
<dbReference type="NCBIfam" id="TIGR02985">
    <property type="entry name" value="Sig70_bacteroi1"/>
    <property type="match status" value="1"/>
</dbReference>
<dbReference type="InterPro" id="IPR036388">
    <property type="entry name" value="WH-like_DNA-bd_sf"/>
</dbReference>
<dbReference type="AlphaFoldDB" id="A0A6J4JK85"/>
<dbReference type="GO" id="GO:0006352">
    <property type="term" value="P:DNA-templated transcription initiation"/>
    <property type="evidence" value="ECO:0007669"/>
    <property type="project" value="InterPro"/>
</dbReference>
<dbReference type="InterPro" id="IPR013324">
    <property type="entry name" value="RNA_pol_sigma_r3/r4-like"/>
</dbReference>
<comment type="similarity">
    <text evidence="1 6">Belongs to the sigma-70 factor family. ECF subfamily.</text>
</comment>
<dbReference type="Gene3D" id="1.10.10.10">
    <property type="entry name" value="Winged helix-like DNA-binding domain superfamily/Winged helix DNA-binding domain"/>
    <property type="match status" value="1"/>
</dbReference>
<name>A0A6J4JK85_9SPHI</name>
<protein>
    <recommendedName>
        <fullName evidence="6">RNA polymerase sigma factor</fullName>
    </recommendedName>
</protein>
<organism evidence="9">
    <name type="scientific">uncultured Cytophagales bacterium</name>
    <dbReference type="NCBI Taxonomy" id="158755"/>
    <lineage>
        <taxon>Bacteria</taxon>
        <taxon>Pseudomonadati</taxon>
        <taxon>Bacteroidota</taxon>
        <taxon>Sphingobacteriia</taxon>
        <taxon>Sphingobacteriales</taxon>
        <taxon>environmental samples</taxon>
    </lineage>
</organism>
<evidence type="ECO:0000256" key="2">
    <source>
        <dbReference type="ARBA" id="ARBA00023015"/>
    </source>
</evidence>
<dbReference type="InterPro" id="IPR014284">
    <property type="entry name" value="RNA_pol_sigma-70_dom"/>
</dbReference>
<keyword evidence="5 6" id="KW-0804">Transcription</keyword>
<dbReference type="PROSITE" id="PS01063">
    <property type="entry name" value="SIGMA70_ECF"/>
    <property type="match status" value="1"/>
</dbReference>
<dbReference type="InterPro" id="IPR013249">
    <property type="entry name" value="RNA_pol_sigma70_r4_t2"/>
</dbReference>
<keyword evidence="4 6" id="KW-0238">DNA-binding</keyword>
<dbReference type="NCBIfam" id="TIGR02937">
    <property type="entry name" value="sigma70-ECF"/>
    <property type="match status" value="1"/>
</dbReference>
<dbReference type="PANTHER" id="PTHR43133">
    <property type="entry name" value="RNA POLYMERASE ECF-TYPE SIGMA FACTO"/>
    <property type="match status" value="1"/>
</dbReference>
<evidence type="ECO:0000256" key="5">
    <source>
        <dbReference type="ARBA" id="ARBA00023163"/>
    </source>
</evidence>
<evidence type="ECO:0000259" key="8">
    <source>
        <dbReference type="Pfam" id="PF08281"/>
    </source>
</evidence>
<evidence type="ECO:0000256" key="3">
    <source>
        <dbReference type="ARBA" id="ARBA00023082"/>
    </source>
</evidence>
<dbReference type="InterPro" id="IPR013325">
    <property type="entry name" value="RNA_pol_sigma_r2"/>
</dbReference>
<keyword evidence="2 6" id="KW-0805">Transcription regulation</keyword>
<dbReference type="Gene3D" id="1.10.1740.10">
    <property type="match status" value="1"/>
</dbReference>
<dbReference type="InterPro" id="IPR007627">
    <property type="entry name" value="RNA_pol_sigma70_r2"/>
</dbReference>
<evidence type="ECO:0000256" key="6">
    <source>
        <dbReference type="RuleBase" id="RU000716"/>
    </source>
</evidence>
<dbReference type="GO" id="GO:0016987">
    <property type="term" value="F:sigma factor activity"/>
    <property type="evidence" value="ECO:0007669"/>
    <property type="project" value="UniProtKB-KW"/>
</dbReference>
<sequence length="193" mass="22466">MMPCQLLVADSTLVLRLRAGDATAFRLLFDRYHAKLLSFSTRIVRSEATAEEIVQDVFVKVWEGRHALDPDLSFQAYIYRIAKNRLLNHLRRQACERTLKKDWPHLALSQRNCNENQLVEADYEQLLRRAIAQLPPQRQRIYRMSREEELTYEEIAGSLGLSRHTVKAQMVQALDFVRRYVQVRTGIPLGTPS</sequence>
<evidence type="ECO:0000256" key="1">
    <source>
        <dbReference type="ARBA" id="ARBA00010641"/>
    </source>
</evidence>
<evidence type="ECO:0000313" key="9">
    <source>
        <dbReference type="EMBL" id="CAA9280597.1"/>
    </source>
</evidence>
<dbReference type="Pfam" id="PF04542">
    <property type="entry name" value="Sigma70_r2"/>
    <property type="match status" value="1"/>
</dbReference>
<dbReference type="InterPro" id="IPR014327">
    <property type="entry name" value="RNA_pol_sigma70_bacteroid"/>
</dbReference>
<accession>A0A6J4JK85</accession>
<dbReference type="SUPFAM" id="SSF88946">
    <property type="entry name" value="Sigma2 domain of RNA polymerase sigma factors"/>
    <property type="match status" value="1"/>
</dbReference>
<dbReference type="Pfam" id="PF08281">
    <property type="entry name" value="Sigma70_r4_2"/>
    <property type="match status" value="1"/>
</dbReference>
<dbReference type="InterPro" id="IPR039425">
    <property type="entry name" value="RNA_pol_sigma-70-like"/>
</dbReference>